<protein>
    <submittedName>
        <fullName evidence="1">Uncharacterized protein</fullName>
    </submittedName>
</protein>
<reference evidence="1 2" key="1">
    <citation type="submission" date="2023-04" db="EMBL/GenBank/DDBJ databases">
        <title>Genome of Basidiobolus ranarum AG-B5.</title>
        <authorList>
            <person name="Stajich J.E."/>
            <person name="Carter-House D."/>
            <person name="Gryganskyi A."/>
        </authorList>
    </citation>
    <scope>NUCLEOTIDE SEQUENCE [LARGE SCALE GENOMIC DNA]</scope>
    <source>
        <strain evidence="1 2">AG-B5</strain>
    </source>
</reference>
<evidence type="ECO:0000313" key="2">
    <source>
        <dbReference type="Proteomes" id="UP001479436"/>
    </source>
</evidence>
<accession>A0ABR2VPX9</accession>
<keyword evidence="2" id="KW-1185">Reference proteome</keyword>
<comment type="caution">
    <text evidence="1">The sequence shown here is derived from an EMBL/GenBank/DDBJ whole genome shotgun (WGS) entry which is preliminary data.</text>
</comment>
<dbReference type="Proteomes" id="UP001479436">
    <property type="component" value="Unassembled WGS sequence"/>
</dbReference>
<name>A0ABR2VPX9_9FUNG</name>
<gene>
    <name evidence="1" type="ORF">K7432_014513</name>
</gene>
<proteinExistence type="predicted"/>
<sequence>MQVCNQDGFTQWSDIYDFLHCDEVLSKISVKKGEYGNNIGLYVNTYLESIMLLISPDSEMYYFKRIKFNQQMLKAAYKEEIDSGYIKIDSMHIKTSSRNVSYLAPGPKSPDSAINMILNPLLLSTCDPTDVECLGSGLRLNRDWKKPYPTLNDCQSITDSGIKQLCDNHPRSTCIKENAHKGLTVESAVNCWTRKCQDNGADGGSVEDLLILKGLDS</sequence>
<organism evidence="1 2">
    <name type="scientific">Basidiobolus ranarum</name>
    <dbReference type="NCBI Taxonomy" id="34480"/>
    <lineage>
        <taxon>Eukaryota</taxon>
        <taxon>Fungi</taxon>
        <taxon>Fungi incertae sedis</taxon>
        <taxon>Zoopagomycota</taxon>
        <taxon>Entomophthoromycotina</taxon>
        <taxon>Basidiobolomycetes</taxon>
        <taxon>Basidiobolales</taxon>
        <taxon>Basidiobolaceae</taxon>
        <taxon>Basidiobolus</taxon>
    </lineage>
</organism>
<evidence type="ECO:0000313" key="1">
    <source>
        <dbReference type="EMBL" id="KAK9688112.1"/>
    </source>
</evidence>
<dbReference type="EMBL" id="JASJQH010008548">
    <property type="protein sequence ID" value="KAK9688112.1"/>
    <property type="molecule type" value="Genomic_DNA"/>
</dbReference>